<gene>
    <name evidence="2" type="ORF">CAL12_23375</name>
</gene>
<dbReference type="SUPFAM" id="SSF53474">
    <property type="entry name" value="alpha/beta-Hydrolases"/>
    <property type="match status" value="1"/>
</dbReference>
<dbReference type="InterPro" id="IPR050266">
    <property type="entry name" value="AB_hydrolase_sf"/>
</dbReference>
<evidence type="ECO:0000313" key="3">
    <source>
        <dbReference type="Proteomes" id="UP000194151"/>
    </source>
</evidence>
<dbReference type="GO" id="GO:0016020">
    <property type="term" value="C:membrane"/>
    <property type="evidence" value="ECO:0007669"/>
    <property type="project" value="TreeGrafter"/>
</dbReference>
<dbReference type="AlphaFoldDB" id="A0A1W6YRC5"/>
<dbReference type="RefSeq" id="WP_086066803.1">
    <property type="nucleotide sequence ID" value="NZ_CP021108.1"/>
</dbReference>
<dbReference type="InterPro" id="IPR000073">
    <property type="entry name" value="AB_hydrolase_1"/>
</dbReference>
<feature type="domain" description="AB hydrolase-1" evidence="1">
    <location>
        <begin position="36"/>
        <end position="303"/>
    </location>
</feature>
<protein>
    <recommendedName>
        <fullName evidence="1">AB hydrolase-1 domain-containing protein</fullName>
    </recommendedName>
</protein>
<dbReference type="PANTHER" id="PTHR43798">
    <property type="entry name" value="MONOACYLGLYCEROL LIPASE"/>
    <property type="match status" value="1"/>
</dbReference>
<name>A0A1W6YRC5_9BORD</name>
<dbReference type="Gene3D" id="3.40.50.1820">
    <property type="entry name" value="alpha/beta hydrolase"/>
    <property type="match status" value="1"/>
</dbReference>
<dbReference type="OrthoDB" id="8523637at2"/>
<dbReference type="Pfam" id="PF00561">
    <property type="entry name" value="Abhydrolase_1"/>
    <property type="match status" value="1"/>
</dbReference>
<keyword evidence="3" id="KW-1185">Reference proteome</keyword>
<dbReference type="PANTHER" id="PTHR43798:SF33">
    <property type="entry name" value="HYDROLASE, PUTATIVE (AFU_ORTHOLOGUE AFUA_2G14860)-RELATED"/>
    <property type="match status" value="1"/>
</dbReference>
<dbReference type="STRING" id="1416806.CAL12_23375"/>
<reference evidence="2 3" key="1">
    <citation type="submission" date="2017-05" db="EMBL/GenBank/DDBJ databases">
        <title>Complete and WGS of Bordetella genogroups.</title>
        <authorList>
            <person name="Spilker T."/>
            <person name="LiPuma J."/>
        </authorList>
    </citation>
    <scope>NUCLEOTIDE SEQUENCE [LARGE SCALE GENOMIC DNA]</scope>
    <source>
        <strain evidence="2 3">AU19157</strain>
    </source>
</reference>
<proteinExistence type="predicted"/>
<organism evidence="2 3">
    <name type="scientific">Bordetella genomosp. 8</name>
    <dbReference type="NCBI Taxonomy" id="1416806"/>
    <lineage>
        <taxon>Bacteria</taxon>
        <taxon>Pseudomonadati</taxon>
        <taxon>Pseudomonadota</taxon>
        <taxon>Betaproteobacteria</taxon>
        <taxon>Burkholderiales</taxon>
        <taxon>Alcaligenaceae</taxon>
        <taxon>Bordetella</taxon>
    </lineage>
</organism>
<evidence type="ECO:0000313" key="2">
    <source>
        <dbReference type="EMBL" id="ARP83469.1"/>
    </source>
</evidence>
<dbReference type="InterPro" id="IPR029058">
    <property type="entry name" value="AB_hydrolase_fold"/>
</dbReference>
<evidence type="ECO:0000259" key="1">
    <source>
        <dbReference type="Pfam" id="PF00561"/>
    </source>
</evidence>
<dbReference type="EMBL" id="CP021108">
    <property type="protein sequence ID" value="ARP83469.1"/>
    <property type="molecule type" value="Genomic_DNA"/>
</dbReference>
<accession>A0A1W6YRC5</accession>
<dbReference type="Proteomes" id="UP000194151">
    <property type="component" value="Chromosome"/>
</dbReference>
<dbReference type="KEGG" id="bgv:CAL12_23375"/>
<sequence>MNDASMTLPGLQTCMLEIGGRPARLLRGGDADAGTAMVFVHGGAPGLTPYASGAHIWGQVLRRFAADGMVLALDLPGFGGTGAGTAAGPAPVPEAKRAAGPAGSASGIPAYGIEPMIDHIDAVLRAVGIRRCHIVAHDTGGLAALLLACRQPGYVEAVSVVSSVAAAPTGDGVENLTLAHPPLPAGTRDSQRWALERVSYSHHHVGDVLDECVQAARQEPARTAAAHMADAATRQAWAASLARSKARLFELCRDGGVPAPVQVIWGTHDPLATVDQGMWLYRILAQRQPTAHFHLINRAGALPFREEPDAFHAVVSAFSDALR</sequence>